<accession>A0A8X7SFQ1</accession>
<dbReference type="Proteomes" id="UP000886595">
    <property type="component" value="Unassembled WGS sequence"/>
</dbReference>
<gene>
    <name evidence="1" type="ORF">Bca52824_033823</name>
</gene>
<sequence>MVLHRVSPTDFPPLSAPPKLLCKSMDMPDLSATMSLLRLHYKMTSQASTVLHKVGLTTPHPFPRRKNYCARVWTRQF</sequence>
<keyword evidence="2" id="KW-1185">Reference proteome</keyword>
<proteinExistence type="predicted"/>
<organism evidence="1 2">
    <name type="scientific">Brassica carinata</name>
    <name type="common">Ethiopian mustard</name>
    <name type="synonym">Abyssinian cabbage</name>
    <dbReference type="NCBI Taxonomy" id="52824"/>
    <lineage>
        <taxon>Eukaryota</taxon>
        <taxon>Viridiplantae</taxon>
        <taxon>Streptophyta</taxon>
        <taxon>Embryophyta</taxon>
        <taxon>Tracheophyta</taxon>
        <taxon>Spermatophyta</taxon>
        <taxon>Magnoliopsida</taxon>
        <taxon>eudicotyledons</taxon>
        <taxon>Gunneridae</taxon>
        <taxon>Pentapetalae</taxon>
        <taxon>rosids</taxon>
        <taxon>malvids</taxon>
        <taxon>Brassicales</taxon>
        <taxon>Brassicaceae</taxon>
        <taxon>Brassiceae</taxon>
        <taxon>Brassica</taxon>
    </lineage>
</organism>
<dbReference type="AlphaFoldDB" id="A0A8X7SFQ1"/>
<protein>
    <submittedName>
        <fullName evidence="1">Uncharacterized protein</fullName>
    </submittedName>
</protein>
<reference evidence="1 2" key="1">
    <citation type="submission" date="2020-02" db="EMBL/GenBank/DDBJ databases">
        <authorList>
            <person name="Ma Q."/>
            <person name="Huang Y."/>
            <person name="Song X."/>
            <person name="Pei D."/>
        </authorList>
    </citation>
    <scope>NUCLEOTIDE SEQUENCE [LARGE SCALE GENOMIC DNA]</scope>
    <source>
        <strain evidence="1">Sxm20200214</strain>
        <tissue evidence="1">Leaf</tissue>
    </source>
</reference>
<evidence type="ECO:0000313" key="1">
    <source>
        <dbReference type="EMBL" id="KAG2305172.1"/>
    </source>
</evidence>
<name>A0A8X7SFQ1_BRACI</name>
<evidence type="ECO:0000313" key="2">
    <source>
        <dbReference type="Proteomes" id="UP000886595"/>
    </source>
</evidence>
<dbReference type="EMBL" id="JAAMPC010000007">
    <property type="protein sequence ID" value="KAG2305172.1"/>
    <property type="molecule type" value="Genomic_DNA"/>
</dbReference>
<comment type="caution">
    <text evidence="1">The sequence shown here is derived from an EMBL/GenBank/DDBJ whole genome shotgun (WGS) entry which is preliminary data.</text>
</comment>